<proteinExistence type="predicted"/>
<dbReference type="PANTHER" id="PTHR40469">
    <property type="entry name" value="SECRETED GLYCOSYL HYDROLASE"/>
    <property type="match status" value="1"/>
</dbReference>
<evidence type="ECO:0000313" key="3">
    <source>
        <dbReference type="EMBL" id="MEK7952452.1"/>
    </source>
</evidence>
<reference evidence="3 4" key="1">
    <citation type="submission" date="2024-04" db="EMBL/GenBank/DDBJ databases">
        <title>Luteolibacter sp. isolated from soil.</title>
        <authorList>
            <person name="An J."/>
        </authorList>
    </citation>
    <scope>NUCLEOTIDE SEQUENCE [LARGE SCALE GENOMIC DNA]</scope>
    <source>
        <strain evidence="3 4">Y139</strain>
    </source>
</reference>
<dbReference type="Proteomes" id="UP001371305">
    <property type="component" value="Unassembled WGS sequence"/>
</dbReference>
<evidence type="ECO:0000313" key="4">
    <source>
        <dbReference type="Proteomes" id="UP001371305"/>
    </source>
</evidence>
<protein>
    <submittedName>
        <fullName evidence="3">ThuA domain-containing protein</fullName>
    </submittedName>
</protein>
<dbReference type="RefSeq" id="WP_341406209.1">
    <property type="nucleotide sequence ID" value="NZ_JBBUKT010000007.1"/>
</dbReference>
<name>A0ABU9AXH4_9BACT</name>
<dbReference type="PANTHER" id="PTHR40469:SF2">
    <property type="entry name" value="GALACTOSE-BINDING DOMAIN-LIKE SUPERFAMILY PROTEIN"/>
    <property type="match status" value="1"/>
</dbReference>
<feature type="domain" description="ThuA-like" evidence="2">
    <location>
        <begin position="53"/>
        <end position="297"/>
    </location>
</feature>
<dbReference type="InterPro" id="IPR029062">
    <property type="entry name" value="Class_I_gatase-like"/>
</dbReference>
<sequence>MKPTLLLPLAGAAAAFFLVAAAPDNEQAPPGAAEAIAKALPDKPFAKPLKARKVLVFAKTAGFRHQSIPTGKLALTELGKKTGAFETVVSDDLANFEPKTIDQFDAIVFLSTTMDPFSPSQDELKGMDDKAKKDAEKHVERLQKSLLDFVKGGKGFVGIHAATDTFYNWAEYGEMVGAYFDGHPWGAGQEVSIKVEPGQEKHPLVAMFEGKNQDFKEEIYQFKAPYDSKKYHMLLRLDTEKTDMKLGGIKRTDGDFGVAWAHSYGKGRVFYCSIGHNNEMYWNPVILRHYLAGIQWAIGDFKVKVDK</sequence>
<gene>
    <name evidence="3" type="ORF">WKV53_18210</name>
</gene>
<feature type="signal peptide" evidence="1">
    <location>
        <begin position="1"/>
        <end position="20"/>
    </location>
</feature>
<dbReference type="Pfam" id="PF06283">
    <property type="entry name" value="ThuA"/>
    <property type="match status" value="1"/>
</dbReference>
<feature type="chain" id="PRO_5046434801" evidence="1">
    <location>
        <begin position="21"/>
        <end position="307"/>
    </location>
</feature>
<evidence type="ECO:0000256" key="1">
    <source>
        <dbReference type="SAM" id="SignalP"/>
    </source>
</evidence>
<comment type="caution">
    <text evidence="3">The sequence shown here is derived from an EMBL/GenBank/DDBJ whole genome shotgun (WGS) entry which is preliminary data.</text>
</comment>
<dbReference type="Gene3D" id="3.40.50.880">
    <property type="match status" value="1"/>
</dbReference>
<dbReference type="SUPFAM" id="SSF52317">
    <property type="entry name" value="Class I glutamine amidotransferase-like"/>
    <property type="match status" value="1"/>
</dbReference>
<organism evidence="3 4">
    <name type="scientific">Luteolibacter soli</name>
    <dbReference type="NCBI Taxonomy" id="3135280"/>
    <lineage>
        <taxon>Bacteria</taxon>
        <taxon>Pseudomonadati</taxon>
        <taxon>Verrucomicrobiota</taxon>
        <taxon>Verrucomicrobiia</taxon>
        <taxon>Verrucomicrobiales</taxon>
        <taxon>Verrucomicrobiaceae</taxon>
        <taxon>Luteolibacter</taxon>
    </lineage>
</organism>
<dbReference type="EMBL" id="JBBUKT010000007">
    <property type="protein sequence ID" value="MEK7952452.1"/>
    <property type="molecule type" value="Genomic_DNA"/>
</dbReference>
<keyword evidence="1" id="KW-0732">Signal</keyword>
<evidence type="ECO:0000259" key="2">
    <source>
        <dbReference type="Pfam" id="PF06283"/>
    </source>
</evidence>
<keyword evidence="4" id="KW-1185">Reference proteome</keyword>
<dbReference type="InterPro" id="IPR029010">
    <property type="entry name" value="ThuA-like"/>
</dbReference>
<accession>A0ABU9AXH4</accession>